<dbReference type="EMBL" id="RCNU01000002">
    <property type="protein sequence ID" value="RWQ98356.1"/>
    <property type="molecule type" value="Genomic_DNA"/>
</dbReference>
<dbReference type="STRING" id="264951.A0A443I2U8"/>
<proteinExistence type="predicted"/>
<evidence type="ECO:0000313" key="2">
    <source>
        <dbReference type="Proteomes" id="UP000283841"/>
    </source>
</evidence>
<dbReference type="GeneID" id="39595012"/>
<dbReference type="AlphaFoldDB" id="A0A443I2U8"/>
<dbReference type="Gene3D" id="3.40.50.620">
    <property type="entry name" value="HUPs"/>
    <property type="match status" value="1"/>
</dbReference>
<keyword evidence="1" id="KW-0548">Nucleotidyltransferase</keyword>
<dbReference type="VEuPathDB" id="FungiDB:C8Q69DRAFT_168541"/>
<dbReference type="InterPro" id="IPR014729">
    <property type="entry name" value="Rossmann-like_a/b/a_fold"/>
</dbReference>
<dbReference type="RefSeq" id="XP_028488001.1">
    <property type="nucleotide sequence ID" value="XM_028625735.1"/>
</dbReference>
<dbReference type="GO" id="GO:0004140">
    <property type="term" value="F:dephospho-CoA kinase activity"/>
    <property type="evidence" value="ECO:0007669"/>
    <property type="project" value="TreeGrafter"/>
</dbReference>
<gene>
    <name evidence="1" type="ORF">C8Q69DRAFT_168541</name>
</gene>
<protein>
    <submittedName>
        <fullName evidence="1">Pantetheine-phosphate adenylyltransferase family protein</fullName>
    </submittedName>
</protein>
<keyword evidence="1" id="KW-0808">Transferase</keyword>
<sequence length="421" mass="45138">MGDSQQHQTGEDRISPPYALLLLPPPPSLAFSDLKAAYGSTLSKVLLRLAKALNGANRIAILDVGVTVPGAIPPTFQPRAKLFANLQYILATLYTLIGAICAAEKIELDGPGGIDVRIFFVDNDPKSQSSPPDSSSGSSVLGPIIDLQALVTCGRAWDAIYTLNSKQSQDLTVLYGNTPTSGHGRSQLPPISPVSDSEASLTRSEVPIAADTTHSGPHYSVAVGGTFDHLHIGHKLLLTATALAIDPVPEGQRTERLMTIGVTGDELLVNKKYAEFLESWDERSRSCAAFLTAIIDFSPPEKSAPQVEQASNPEPNGRYTLTKVSPDLSLKLVQISDPFGPTITDKEITALVVSKETRSGGKAVNEERAKKGWSALEIFEVDVLQTGEMAEMGTSTVESFESKVSSTDIRRRRMDMAKGNL</sequence>
<evidence type="ECO:0000313" key="1">
    <source>
        <dbReference type="EMBL" id="RWQ98356.1"/>
    </source>
</evidence>
<reference evidence="1 2" key="1">
    <citation type="journal article" date="2018" name="Front. Microbiol.">
        <title>Genomic and genetic insights into a cosmopolitan fungus, Paecilomyces variotii (Eurotiales).</title>
        <authorList>
            <person name="Urquhart A.S."/>
            <person name="Mondo S.J."/>
            <person name="Makela M.R."/>
            <person name="Hane J.K."/>
            <person name="Wiebenga A."/>
            <person name="He G."/>
            <person name="Mihaltcheva S."/>
            <person name="Pangilinan J."/>
            <person name="Lipzen A."/>
            <person name="Barry K."/>
            <person name="de Vries R.P."/>
            <person name="Grigoriev I.V."/>
            <person name="Idnurm A."/>
        </authorList>
    </citation>
    <scope>NUCLEOTIDE SEQUENCE [LARGE SCALE GENOMIC DNA]</scope>
    <source>
        <strain evidence="1 2">CBS 101075</strain>
    </source>
</reference>
<dbReference type="PANTHER" id="PTHR10695:SF46">
    <property type="entry name" value="BIFUNCTIONAL COENZYME A SYNTHASE-RELATED"/>
    <property type="match status" value="1"/>
</dbReference>
<dbReference type="GO" id="GO:0015937">
    <property type="term" value="P:coenzyme A biosynthetic process"/>
    <property type="evidence" value="ECO:0007669"/>
    <property type="project" value="TreeGrafter"/>
</dbReference>
<dbReference type="GO" id="GO:0016779">
    <property type="term" value="F:nucleotidyltransferase activity"/>
    <property type="evidence" value="ECO:0007669"/>
    <property type="project" value="UniProtKB-KW"/>
</dbReference>
<comment type="caution">
    <text evidence="1">The sequence shown here is derived from an EMBL/GenBank/DDBJ whole genome shotgun (WGS) entry which is preliminary data.</text>
</comment>
<name>A0A443I2U8_BYSSP</name>
<dbReference type="Proteomes" id="UP000283841">
    <property type="component" value="Unassembled WGS sequence"/>
</dbReference>
<organism evidence="1 2">
    <name type="scientific">Byssochlamys spectabilis</name>
    <name type="common">Paecilomyces variotii</name>
    <dbReference type="NCBI Taxonomy" id="264951"/>
    <lineage>
        <taxon>Eukaryota</taxon>
        <taxon>Fungi</taxon>
        <taxon>Dikarya</taxon>
        <taxon>Ascomycota</taxon>
        <taxon>Pezizomycotina</taxon>
        <taxon>Eurotiomycetes</taxon>
        <taxon>Eurotiomycetidae</taxon>
        <taxon>Eurotiales</taxon>
        <taxon>Thermoascaceae</taxon>
        <taxon>Paecilomyces</taxon>
    </lineage>
</organism>
<accession>A0A443I2U8</accession>
<dbReference type="SUPFAM" id="SSF52374">
    <property type="entry name" value="Nucleotidylyl transferase"/>
    <property type="match status" value="1"/>
</dbReference>
<dbReference type="PANTHER" id="PTHR10695">
    <property type="entry name" value="DEPHOSPHO-COA KINASE-RELATED"/>
    <property type="match status" value="1"/>
</dbReference>
<keyword evidence="2" id="KW-1185">Reference proteome</keyword>